<evidence type="ECO:0000256" key="1">
    <source>
        <dbReference type="SAM" id="Phobius"/>
    </source>
</evidence>
<proteinExistence type="predicted"/>
<organism evidence="2 3">
    <name type="scientific">Eiseniibacteriota bacterium</name>
    <dbReference type="NCBI Taxonomy" id="2212470"/>
    <lineage>
        <taxon>Bacteria</taxon>
        <taxon>Candidatus Eiseniibacteriota</taxon>
    </lineage>
</organism>
<keyword evidence="1" id="KW-0472">Membrane</keyword>
<comment type="caution">
    <text evidence="2">The sequence shown here is derived from an EMBL/GenBank/DDBJ whole genome shotgun (WGS) entry which is preliminary data.</text>
</comment>
<protein>
    <submittedName>
        <fullName evidence="2">Uncharacterized protein</fullName>
    </submittedName>
</protein>
<sequence>MSRGRPSSLRDFFLYALFNALLRGMGLVFAVSWRLFNRTLGAVAGRRLEHCREIYLYPAQALGMLASLLLLSGVVGLTVPGPVGSPWAAVVALAMGAAALALARFLIRRGCL</sequence>
<evidence type="ECO:0000313" key="2">
    <source>
        <dbReference type="EMBL" id="MBI5169531.1"/>
    </source>
</evidence>
<reference evidence="2" key="1">
    <citation type="submission" date="2020-07" db="EMBL/GenBank/DDBJ databases">
        <title>Huge and variable diversity of episymbiotic CPR bacteria and DPANN archaea in groundwater ecosystems.</title>
        <authorList>
            <person name="He C.Y."/>
            <person name="Keren R."/>
            <person name="Whittaker M."/>
            <person name="Farag I.F."/>
            <person name="Doudna J."/>
            <person name="Cate J.H.D."/>
            <person name="Banfield J.F."/>
        </authorList>
    </citation>
    <scope>NUCLEOTIDE SEQUENCE</scope>
    <source>
        <strain evidence="2">NC_groundwater_1813_Pr3_B-0.1um_71_17</strain>
    </source>
</reference>
<dbReference type="AlphaFoldDB" id="A0A933SBN0"/>
<feature type="transmembrane region" description="Helical" evidence="1">
    <location>
        <begin position="87"/>
        <end position="107"/>
    </location>
</feature>
<keyword evidence="1" id="KW-0812">Transmembrane</keyword>
<feature type="transmembrane region" description="Helical" evidence="1">
    <location>
        <begin position="12"/>
        <end position="33"/>
    </location>
</feature>
<evidence type="ECO:0000313" key="3">
    <source>
        <dbReference type="Proteomes" id="UP000696931"/>
    </source>
</evidence>
<dbReference type="Proteomes" id="UP000696931">
    <property type="component" value="Unassembled WGS sequence"/>
</dbReference>
<accession>A0A933SBN0</accession>
<gene>
    <name evidence="2" type="ORF">HZA61_08595</name>
</gene>
<feature type="transmembrane region" description="Helical" evidence="1">
    <location>
        <begin position="54"/>
        <end position="75"/>
    </location>
</feature>
<dbReference type="EMBL" id="JACRIW010000058">
    <property type="protein sequence ID" value="MBI5169531.1"/>
    <property type="molecule type" value="Genomic_DNA"/>
</dbReference>
<keyword evidence="1" id="KW-1133">Transmembrane helix</keyword>
<name>A0A933SBN0_UNCEI</name>